<dbReference type="NCBIfam" id="NF000642">
    <property type="entry name" value="PRK00024.1"/>
    <property type="match status" value="1"/>
</dbReference>
<keyword evidence="4" id="KW-0862">Zinc</keyword>
<gene>
    <name evidence="8" type="ORF">SAMN06269117_105103</name>
</gene>
<reference evidence="8 9" key="1">
    <citation type="submission" date="2017-05" db="EMBL/GenBank/DDBJ databases">
        <authorList>
            <person name="Varghese N."/>
            <person name="Submissions S."/>
        </authorList>
    </citation>
    <scope>NUCLEOTIDE SEQUENCE [LARGE SCALE GENOMIC DNA]</scope>
    <source>
        <strain evidence="8 9">DSM 16304</strain>
    </source>
</reference>
<dbReference type="Pfam" id="PF20582">
    <property type="entry name" value="UPF0758_N"/>
    <property type="match status" value="1"/>
</dbReference>
<dbReference type="InterPro" id="IPR037518">
    <property type="entry name" value="MPN"/>
</dbReference>
<accession>A0A521BJ79</accession>
<dbReference type="PROSITE" id="PS01302">
    <property type="entry name" value="UPF0758"/>
    <property type="match status" value="1"/>
</dbReference>
<keyword evidence="3" id="KW-0378">Hydrolase</keyword>
<dbReference type="OrthoDB" id="9804482at2"/>
<dbReference type="InterPro" id="IPR025657">
    <property type="entry name" value="RadC_JAB"/>
</dbReference>
<evidence type="ECO:0000256" key="6">
    <source>
        <dbReference type="RuleBase" id="RU003797"/>
    </source>
</evidence>
<keyword evidence="9" id="KW-1185">Reference proteome</keyword>
<keyword evidence="5" id="KW-0482">Metalloprotease</keyword>
<dbReference type="GO" id="GO:0006508">
    <property type="term" value="P:proteolysis"/>
    <property type="evidence" value="ECO:0007669"/>
    <property type="project" value="UniProtKB-KW"/>
</dbReference>
<comment type="similarity">
    <text evidence="6">Belongs to the UPF0758 family.</text>
</comment>
<evidence type="ECO:0000256" key="5">
    <source>
        <dbReference type="ARBA" id="ARBA00023049"/>
    </source>
</evidence>
<dbReference type="GO" id="GO:0008237">
    <property type="term" value="F:metallopeptidase activity"/>
    <property type="evidence" value="ECO:0007669"/>
    <property type="project" value="UniProtKB-KW"/>
</dbReference>
<name>A0A521BJ79_9BACT</name>
<evidence type="ECO:0000259" key="7">
    <source>
        <dbReference type="PROSITE" id="PS50249"/>
    </source>
</evidence>
<dbReference type="InterPro" id="IPR020891">
    <property type="entry name" value="UPF0758_CS"/>
</dbReference>
<dbReference type="CDD" id="cd08071">
    <property type="entry name" value="MPN_DUF2466"/>
    <property type="match status" value="1"/>
</dbReference>
<organism evidence="8 9">
    <name type="scientific">Balnearium lithotrophicum</name>
    <dbReference type="NCBI Taxonomy" id="223788"/>
    <lineage>
        <taxon>Bacteria</taxon>
        <taxon>Pseudomonadati</taxon>
        <taxon>Aquificota</taxon>
        <taxon>Aquificia</taxon>
        <taxon>Desulfurobacteriales</taxon>
        <taxon>Desulfurobacteriaceae</taxon>
        <taxon>Balnearium</taxon>
    </lineage>
</organism>
<proteinExistence type="inferred from homology"/>
<dbReference type="PROSITE" id="PS50249">
    <property type="entry name" value="MPN"/>
    <property type="match status" value="1"/>
</dbReference>
<dbReference type="InterPro" id="IPR001405">
    <property type="entry name" value="UPF0758"/>
</dbReference>
<dbReference type="GO" id="GO:0046872">
    <property type="term" value="F:metal ion binding"/>
    <property type="evidence" value="ECO:0007669"/>
    <property type="project" value="UniProtKB-KW"/>
</dbReference>
<dbReference type="PANTHER" id="PTHR30471">
    <property type="entry name" value="DNA REPAIR PROTEIN RADC"/>
    <property type="match status" value="1"/>
</dbReference>
<evidence type="ECO:0000256" key="2">
    <source>
        <dbReference type="ARBA" id="ARBA00022723"/>
    </source>
</evidence>
<evidence type="ECO:0000313" key="8">
    <source>
        <dbReference type="EMBL" id="SMO47198.1"/>
    </source>
</evidence>
<dbReference type="Proteomes" id="UP000317315">
    <property type="component" value="Unassembled WGS sequence"/>
</dbReference>
<dbReference type="Gene3D" id="1.10.150.20">
    <property type="entry name" value="5' to 3' exonuclease, C-terminal subdomain"/>
    <property type="match status" value="1"/>
</dbReference>
<dbReference type="PANTHER" id="PTHR30471:SF3">
    <property type="entry name" value="UPF0758 PROTEIN YEES-RELATED"/>
    <property type="match status" value="1"/>
</dbReference>
<dbReference type="SUPFAM" id="SSF47781">
    <property type="entry name" value="RuvA domain 2-like"/>
    <property type="match status" value="1"/>
</dbReference>
<evidence type="ECO:0000313" key="9">
    <source>
        <dbReference type="Proteomes" id="UP000317315"/>
    </source>
</evidence>
<dbReference type="Pfam" id="PF04002">
    <property type="entry name" value="RadC"/>
    <property type="match status" value="1"/>
</dbReference>
<dbReference type="AlphaFoldDB" id="A0A521BJ79"/>
<protein>
    <submittedName>
        <fullName evidence="8">DNA replication and repair protein RadC</fullName>
    </submittedName>
</protein>
<evidence type="ECO:0000256" key="1">
    <source>
        <dbReference type="ARBA" id="ARBA00022670"/>
    </source>
</evidence>
<feature type="domain" description="MPN" evidence="7">
    <location>
        <begin position="100"/>
        <end position="223"/>
    </location>
</feature>
<evidence type="ECO:0000256" key="3">
    <source>
        <dbReference type="ARBA" id="ARBA00022801"/>
    </source>
</evidence>
<dbReference type="NCBIfam" id="TIGR00608">
    <property type="entry name" value="radc"/>
    <property type="match status" value="1"/>
</dbReference>
<sequence>MYSIKELPESDRPREKLERLGAENLSDSELLAIILRTGTFGKNALDLSRELIKEFGGLSNLSEASLSELMRIKGLGRAKAVTLSALFELCRRIRSQKFDRKISSPEDAFILLNPVFSERKTEHFGIVTLNRKGAVINIHTVSVGGSGKVAVEPKEVFRPAIKDLAEAVILFHNHPSGDPKPSREDIEVTKKLLEVGNLIGIEVLDHIILGRERFFSFKGEGLV</sequence>
<dbReference type="InterPro" id="IPR046778">
    <property type="entry name" value="UPF0758_N"/>
</dbReference>
<dbReference type="InterPro" id="IPR010994">
    <property type="entry name" value="RuvA_2-like"/>
</dbReference>
<dbReference type="Gene3D" id="3.40.140.10">
    <property type="entry name" value="Cytidine Deaminase, domain 2"/>
    <property type="match status" value="1"/>
</dbReference>
<evidence type="ECO:0000256" key="4">
    <source>
        <dbReference type="ARBA" id="ARBA00022833"/>
    </source>
</evidence>
<dbReference type="EMBL" id="FXTM01000005">
    <property type="protein sequence ID" value="SMO47198.1"/>
    <property type="molecule type" value="Genomic_DNA"/>
</dbReference>
<keyword evidence="2" id="KW-0479">Metal-binding</keyword>
<keyword evidence="1" id="KW-0645">Protease</keyword>